<sequence length="194" mass="23020">MVNYSNYSDPDLVLLLKEGDRNAFAEIYHRYKLILHHHAWNKTRNDVEAQDVIQEIFSNLWVKREAIQIESNLSGYLYSSVRNHILNLFARKQLQQKYIDSIRDYSQNGTSITDHKVRESMLVEVIEKEIATLPPRVREVFELSRKQHLSHKQIAEIMGTTEQTVKKQMSNALKHLRKKIGFLPYLYLLWMLKH</sequence>
<dbReference type="Pfam" id="PF04542">
    <property type="entry name" value="Sigma70_r2"/>
    <property type="match status" value="1"/>
</dbReference>
<dbReference type="NCBIfam" id="TIGR02937">
    <property type="entry name" value="sigma70-ECF"/>
    <property type="match status" value="1"/>
</dbReference>
<dbReference type="Gene3D" id="1.10.1740.10">
    <property type="match status" value="1"/>
</dbReference>
<feature type="domain" description="RNA polymerase sigma-70 region 2" evidence="5">
    <location>
        <begin position="27"/>
        <end position="93"/>
    </location>
</feature>
<evidence type="ECO:0000259" key="5">
    <source>
        <dbReference type="Pfam" id="PF04542"/>
    </source>
</evidence>
<dbReference type="NCBIfam" id="TIGR02985">
    <property type="entry name" value="Sig70_bacteroi1"/>
    <property type="match status" value="1"/>
</dbReference>
<reference evidence="7 8" key="1">
    <citation type="submission" date="2017-02" db="EMBL/GenBank/DDBJ databases">
        <authorList>
            <person name="Peterson S.W."/>
        </authorList>
    </citation>
    <scope>NUCLEOTIDE SEQUENCE [LARGE SCALE GENOMIC DNA]</scope>
    <source>
        <strain evidence="7 8">DSM 18108</strain>
    </source>
</reference>
<evidence type="ECO:0000256" key="3">
    <source>
        <dbReference type="ARBA" id="ARBA00023082"/>
    </source>
</evidence>
<dbReference type="RefSeq" id="WP_079467874.1">
    <property type="nucleotide sequence ID" value="NZ_FUZZ01000001.1"/>
</dbReference>
<dbReference type="InterPro" id="IPR036388">
    <property type="entry name" value="WH-like_DNA-bd_sf"/>
</dbReference>
<keyword evidence="8" id="KW-1185">Reference proteome</keyword>
<dbReference type="InterPro" id="IPR039425">
    <property type="entry name" value="RNA_pol_sigma-70-like"/>
</dbReference>
<dbReference type="SUPFAM" id="SSF88946">
    <property type="entry name" value="Sigma2 domain of RNA polymerase sigma factors"/>
    <property type="match status" value="1"/>
</dbReference>
<dbReference type="SUPFAM" id="SSF88659">
    <property type="entry name" value="Sigma3 and sigma4 domains of RNA polymerase sigma factors"/>
    <property type="match status" value="1"/>
</dbReference>
<keyword evidence="4" id="KW-0804">Transcription</keyword>
<evidence type="ECO:0000313" key="7">
    <source>
        <dbReference type="EMBL" id="SKC95877.1"/>
    </source>
</evidence>
<dbReference type="AlphaFoldDB" id="A0A1T5N5Z0"/>
<comment type="similarity">
    <text evidence="1">Belongs to the sigma-70 factor family. ECF subfamily.</text>
</comment>
<accession>A0A1T5N5Z0</accession>
<gene>
    <name evidence="7" type="ORF">SAMN05660461_0546</name>
</gene>
<dbReference type="InterPro" id="IPR007627">
    <property type="entry name" value="RNA_pol_sigma70_r2"/>
</dbReference>
<keyword evidence="2" id="KW-0805">Transcription regulation</keyword>
<dbReference type="Proteomes" id="UP000190166">
    <property type="component" value="Unassembled WGS sequence"/>
</dbReference>
<evidence type="ECO:0000259" key="6">
    <source>
        <dbReference type="Pfam" id="PF08281"/>
    </source>
</evidence>
<evidence type="ECO:0000313" key="8">
    <source>
        <dbReference type="Proteomes" id="UP000190166"/>
    </source>
</evidence>
<dbReference type="Pfam" id="PF08281">
    <property type="entry name" value="Sigma70_r4_2"/>
    <property type="match status" value="1"/>
</dbReference>
<evidence type="ECO:0000256" key="4">
    <source>
        <dbReference type="ARBA" id="ARBA00023163"/>
    </source>
</evidence>
<dbReference type="InterPro" id="IPR013324">
    <property type="entry name" value="RNA_pol_sigma_r3/r4-like"/>
</dbReference>
<dbReference type="InterPro" id="IPR013325">
    <property type="entry name" value="RNA_pol_sigma_r2"/>
</dbReference>
<dbReference type="InterPro" id="IPR014327">
    <property type="entry name" value="RNA_pol_sigma70_bacteroid"/>
</dbReference>
<evidence type="ECO:0000256" key="1">
    <source>
        <dbReference type="ARBA" id="ARBA00010641"/>
    </source>
</evidence>
<dbReference type="PANTHER" id="PTHR43133">
    <property type="entry name" value="RNA POLYMERASE ECF-TYPE SIGMA FACTO"/>
    <property type="match status" value="1"/>
</dbReference>
<feature type="domain" description="RNA polymerase sigma factor 70 region 4 type 2" evidence="6">
    <location>
        <begin position="126"/>
        <end position="176"/>
    </location>
</feature>
<dbReference type="PANTHER" id="PTHR43133:SF46">
    <property type="entry name" value="RNA POLYMERASE SIGMA-70 FACTOR ECF SUBFAMILY"/>
    <property type="match status" value="1"/>
</dbReference>
<protein>
    <submittedName>
        <fullName evidence="7">RNA polymerase sigma-70 factor, ECF subfamily</fullName>
    </submittedName>
</protein>
<evidence type="ECO:0000256" key="2">
    <source>
        <dbReference type="ARBA" id="ARBA00023015"/>
    </source>
</evidence>
<dbReference type="InterPro" id="IPR014284">
    <property type="entry name" value="RNA_pol_sigma-70_dom"/>
</dbReference>
<keyword evidence="3" id="KW-0731">Sigma factor</keyword>
<organism evidence="7 8">
    <name type="scientific">Chitinophaga ginsengisegetis</name>
    <dbReference type="NCBI Taxonomy" id="393003"/>
    <lineage>
        <taxon>Bacteria</taxon>
        <taxon>Pseudomonadati</taxon>
        <taxon>Bacteroidota</taxon>
        <taxon>Chitinophagia</taxon>
        <taxon>Chitinophagales</taxon>
        <taxon>Chitinophagaceae</taxon>
        <taxon>Chitinophaga</taxon>
    </lineage>
</organism>
<dbReference type="CDD" id="cd06171">
    <property type="entry name" value="Sigma70_r4"/>
    <property type="match status" value="1"/>
</dbReference>
<name>A0A1T5N5Z0_9BACT</name>
<dbReference type="GO" id="GO:0006352">
    <property type="term" value="P:DNA-templated transcription initiation"/>
    <property type="evidence" value="ECO:0007669"/>
    <property type="project" value="InterPro"/>
</dbReference>
<dbReference type="GO" id="GO:0003677">
    <property type="term" value="F:DNA binding"/>
    <property type="evidence" value="ECO:0007669"/>
    <property type="project" value="InterPro"/>
</dbReference>
<proteinExistence type="inferred from homology"/>
<dbReference type="STRING" id="393003.SAMN05660461_0546"/>
<dbReference type="Gene3D" id="1.10.10.10">
    <property type="entry name" value="Winged helix-like DNA-binding domain superfamily/Winged helix DNA-binding domain"/>
    <property type="match status" value="1"/>
</dbReference>
<dbReference type="GO" id="GO:0016987">
    <property type="term" value="F:sigma factor activity"/>
    <property type="evidence" value="ECO:0007669"/>
    <property type="project" value="UniProtKB-KW"/>
</dbReference>
<dbReference type="EMBL" id="FUZZ01000001">
    <property type="protein sequence ID" value="SKC95877.1"/>
    <property type="molecule type" value="Genomic_DNA"/>
</dbReference>
<dbReference type="InterPro" id="IPR013249">
    <property type="entry name" value="RNA_pol_sigma70_r4_t2"/>
</dbReference>